<evidence type="ECO:0008006" key="3">
    <source>
        <dbReference type="Google" id="ProtNLM"/>
    </source>
</evidence>
<evidence type="ECO:0000313" key="2">
    <source>
        <dbReference type="Proteomes" id="UP000289792"/>
    </source>
</evidence>
<dbReference type="OrthoDB" id="9816564at2"/>
<reference evidence="1 2" key="1">
    <citation type="submission" date="2019-01" db="EMBL/GenBank/DDBJ databases">
        <title>Genome sequence of the Antarctic species Gelidibacter gilvus ACAM 158(T).</title>
        <authorList>
            <person name="Bowman J.P."/>
        </authorList>
    </citation>
    <scope>NUCLEOTIDE SEQUENCE [LARGE SCALE GENOMIC DNA]</scope>
    <source>
        <strain evidence="1 2">IC158</strain>
    </source>
</reference>
<dbReference type="EMBL" id="SDDZ01000019">
    <property type="protein sequence ID" value="RXJ44374.1"/>
    <property type="molecule type" value="Genomic_DNA"/>
</dbReference>
<evidence type="ECO:0000313" key="1">
    <source>
        <dbReference type="EMBL" id="RXJ44374.1"/>
    </source>
</evidence>
<organism evidence="1 2">
    <name type="scientific">Gelidibacter gilvus</name>
    <dbReference type="NCBI Taxonomy" id="59602"/>
    <lineage>
        <taxon>Bacteria</taxon>
        <taxon>Pseudomonadati</taxon>
        <taxon>Bacteroidota</taxon>
        <taxon>Flavobacteriia</taxon>
        <taxon>Flavobacteriales</taxon>
        <taxon>Flavobacteriaceae</taxon>
        <taxon>Gelidibacter</taxon>
    </lineage>
</organism>
<keyword evidence="2" id="KW-1185">Reference proteome</keyword>
<sequence length="376" mass="43688">MQNKLALKSFFMGGFECADHINRSGERINLQTETLHHDKILEDYKNLKSIGIKVVREGVCWSEVEIAPYTFDFSRLEIFFKAAQELDMQIIWDLCHFGYPDDLSPTHPLFTKRFVAYCEQFTIFHFEHLRQPPWIVPINEISFLSWHSGDMRGTVPFAVHSGWDIKYHLCKAAIMGIKAIKAIITDAVILIVEPLVKVHASAKTIDLSEVKKMNNYQYQAMDILLGRTCPELQGDPTLIDILGFNYYYNNQWTDVHEILPWPDVDNRLTPLSELLYKVSVRYNDYPILITETGHFGDLRAQWLEEVILECSKAIQLGVDLRGMCIYPVIDRPDWDDLTSYSNCGLWDFDDDFNRLPHIPSIKKLLQGQEKLNYNFN</sequence>
<name>A0A4Q0XCB1_9FLAO</name>
<protein>
    <recommendedName>
        <fullName evidence="3">Glycosyl hydrolase family protein</fullName>
    </recommendedName>
</protein>
<dbReference type="Gene3D" id="3.20.20.80">
    <property type="entry name" value="Glycosidases"/>
    <property type="match status" value="1"/>
</dbReference>
<gene>
    <name evidence="1" type="ORF">ESZ48_18415</name>
</gene>
<comment type="caution">
    <text evidence="1">The sequence shown here is derived from an EMBL/GenBank/DDBJ whole genome shotgun (WGS) entry which is preliminary data.</text>
</comment>
<proteinExistence type="predicted"/>
<dbReference type="AlphaFoldDB" id="A0A4Q0XCB1"/>
<dbReference type="Proteomes" id="UP000289792">
    <property type="component" value="Unassembled WGS sequence"/>
</dbReference>
<dbReference type="RefSeq" id="WP_129018974.1">
    <property type="nucleotide sequence ID" value="NZ_SDDZ01000019.1"/>
</dbReference>
<dbReference type="InterPro" id="IPR017853">
    <property type="entry name" value="GH"/>
</dbReference>
<dbReference type="SUPFAM" id="SSF51445">
    <property type="entry name" value="(Trans)glycosidases"/>
    <property type="match status" value="1"/>
</dbReference>
<accession>A0A4Q0XCB1</accession>